<accession>A0A8J9UIE0</accession>
<dbReference type="Proteomes" id="UP000838878">
    <property type="component" value="Chromosome 2"/>
</dbReference>
<sequence>MGKRKYDDDSKVVAKKSKNDDNSEEPALTDTEEGQPQYADDNKLEKLKPNKPRLFDIKHFRKELQGKQGQTMALTQFLQVCLNPDSDADYMLAYLKVGGNSHEILRQISPDNKKNLSLATPTFHLFHLIILKVQSDLPHMITITEEACRYFLNTFIPTVEIMISENSGPRHRKIILNLLTSMVTLNSDLGVEILNQLPLTPKNLQHVVEKPNYKEKDNVRTAFVHFMTSFLVDGHLPLIKALLEKQGLLSLVIPGLVQDEPDAVLMFLNILKKNVIDNILISKTLKLKTFNHQVLHNIFRIFMWKGPPENERKTESQEEIIVLLSDIILTLFTSHKLGLYFVDNSLGTSDANKNQNLYKALQSLKRPWEDENQCEVVLQIIYKCPDLHRAIINIIEQNFQPQHSTIWEKTVRFVIKLLDTLKPEKMFPRLTYLSPLQTANFIRFMTLPVPILKLINSVIGKDHTISLYCVKVLVKMLQTLKKYMKILETEDTDIKFSEVRNKLDNFLPKHMPAPNIIVSLINDTIDKTEANSLQDFRLPTPEKADSLLVLLDLLLLYSYTYPTSFEVLEGTIDMKKILEFSKSLSTGNISLLKFKVVSLWLLLDSSALTLQNPMFRELFLIMLEVYTASNDTWIEAKDTLYIFFKNTEIFEGDEDEIHLMLYTLRNTKVNPISLVGDIIEHTLSNRNQLTEYVRDQVVNFEISDENSKMSLDNLFNDLMHGKNTEDSIFLENKIPSPFIVGCMQYIQNNKEAKKNLKSFLCLYVANLLHCNYSPELTEVLIGDSKLDIRSYVAEWTVKPVTFPEGTSADETLKNISKSIIENEDILLTNIFSILNEYTDKADLNIMGTSYEIDHTTPINSSDLFIWSKYLMFCAVRLANMNQMSVEQQKKLSVYFDSIIVLGKQFHLVNICRNIILNLFKNAHYLKLFQPIDLDKNASNTLVTELLLQIIQQNKDIVNYLDKKHCILKSYQQKTFNEILKVFIKIKKRKNVSSDLTIKVLETLGLSKENDLQVLDHIFSVDTNACIRDDKEPSVILKILQVLLRKYSRSISNELSNDIIKKCMSLYTALLSLKEVTPNLTELEESLIEYFENKPHQVILLDDDDFKKFFQANSVRKTTSYLAATLLKYNNKFCKIFKDEINRPEILSQREITLPLSNALLNHSQFFVDNKEILILIYDEYKSNINKFLEKPHKAGQVYINSSNIIKKVLIECMDLQDCQKFFSKIHKFETVQSSHIDLVQVVFLKLCLPNNSSKKDHLINYFLSMLNIMSLAIKENKDPIIIENLVCNIHKVTRIIKTTACFHIDQKEDFKKITETAIWQGFCKSVLKDSLKIRTADEENSTGPKLLFLLSCLIKLYYQEGHEDIVTLFDMVTSHSEFLNVMLSHHSPDIKSRLLEFLFVLISTNKSVMKTQQIPVYLSAYRATRSPCDRLILTIIQFYEINDLPVNEYKPYIWGDSAANHYSVRKNRTSTLWSHPTPNQVMNLFDKEVIERTVTHFPVNQKLDYYYETPSINRISIKNFIEKTIRDHKIKPTKETEDAIQSLVIRDEYNQILNDIREMDVVSTSHLDSDEGIYDPAFLFPLLGHLLAPGSIASCFKLLRSGLLSVSVMGLSSNCPLMRAAAYHVLHRFCLLLETETRHKNDKLLLNDFITTLRQSLSTAINAQSNDGDLKGIRNPKLPAIGALYLAKALMVSTSPSEPLYKPVNNYLIAKQFVDLTVVPDFLSLFHDSDVECTERRLWILDIIKDGTKTMTDLTVIFKTMCLKMVMDFYTTSLSDKKTKVSILRALNSLVAIPRGFEILVEGYGYMSWLHWVGRNISDKAIVKEMFHLIESMIYSLGFNVLSKNCAKYVFNGNSDGLAEFRIKSDVEYEILSAIYDLLPHTNDLETDDIVSYIKLYNLITKRSVKFLTKKQILNVISHCSAYCKHSESIKLVHHAVVSNNAVILNSKSIFENVVTSEDRLIKELRHFVQTYVA</sequence>
<dbReference type="InterPro" id="IPR032436">
    <property type="entry name" value="URB1_C"/>
</dbReference>
<evidence type="ECO:0008006" key="6">
    <source>
        <dbReference type="Google" id="ProtNLM"/>
    </source>
</evidence>
<name>A0A8J9UIE0_9NEOP</name>
<evidence type="ECO:0000256" key="1">
    <source>
        <dbReference type="SAM" id="MobiDB-lite"/>
    </source>
</evidence>
<feature type="region of interest" description="Disordered" evidence="1">
    <location>
        <begin position="1"/>
        <end position="42"/>
    </location>
</feature>
<proteinExistence type="predicted"/>
<protein>
    <recommendedName>
        <fullName evidence="6">Nucleolar pre-ribosomal-associated protein 1</fullName>
    </recommendedName>
</protein>
<dbReference type="Pfam" id="PF16201">
    <property type="entry name" value="NopRA1"/>
    <property type="match status" value="1"/>
</dbReference>
<feature type="domain" description="URB1 C-terminal" evidence="3">
    <location>
        <begin position="1604"/>
        <end position="1809"/>
    </location>
</feature>
<evidence type="ECO:0000259" key="3">
    <source>
        <dbReference type="Pfam" id="PF16201"/>
    </source>
</evidence>
<dbReference type="GO" id="GO:0000463">
    <property type="term" value="P:maturation of LSU-rRNA from tricistronic rRNA transcript (SSU-rRNA, 5.8S rRNA, LSU-rRNA)"/>
    <property type="evidence" value="ECO:0007669"/>
    <property type="project" value="TreeGrafter"/>
</dbReference>
<dbReference type="PANTHER" id="PTHR13500">
    <property type="entry name" value="NUCLEOLAR PRERIBOSOMAL-ASSOCIATED PROTEIN 1"/>
    <property type="match status" value="1"/>
</dbReference>
<dbReference type="EMBL" id="OV170222">
    <property type="protein sequence ID" value="CAH0720577.1"/>
    <property type="molecule type" value="Genomic_DNA"/>
</dbReference>
<dbReference type="GO" id="GO:0005730">
    <property type="term" value="C:nucleolus"/>
    <property type="evidence" value="ECO:0007669"/>
    <property type="project" value="TreeGrafter"/>
</dbReference>
<gene>
    <name evidence="4" type="ORF">BINO364_LOCUS6790</name>
</gene>
<feature type="compositionally biased region" description="Basic and acidic residues" evidence="1">
    <location>
        <begin position="1"/>
        <end position="21"/>
    </location>
</feature>
<dbReference type="PANTHER" id="PTHR13500:SF0">
    <property type="entry name" value="NUCLEOLAR PRE-RIBOSOMAL-ASSOCIATED PROTEIN 1"/>
    <property type="match status" value="1"/>
</dbReference>
<dbReference type="GO" id="GO:0000466">
    <property type="term" value="P:maturation of 5.8S rRNA from tricistronic rRNA transcript (SSU-rRNA, 5.8S rRNA, LSU-rRNA)"/>
    <property type="evidence" value="ECO:0007669"/>
    <property type="project" value="TreeGrafter"/>
</dbReference>
<keyword evidence="5" id="KW-1185">Reference proteome</keyword>
<dbReference type="OrthoDB" id="72892at2759"/>
<dbReference type="Pfam" id="PF11707">
    <property type="entry name" value="Npa1"/>
    <property type="match status" value="1"/>
</dbReference>
<feature type="domain" description="URB1 N-terminal" evidence="2">
    <location>
        <begin position="112"/>
        <end position="407"/>
    </location>
</feature>
<evidence type="ECO:0000313" key="4">
    <source>
        <dbReference type="EMBL" id="CAH0720577.1"/>
    </source>
</evidence>
<evidence type="ECO:0000259" key="2">
    <source>
        <dbReference type="Pfam" id="PF11707"/>
    </source>
</evidence>
<feature type="non-terminal residue" evidence="4">
    <location>
        <position position="1974"/>
    </location>
</feature>
<reference evidence="4" key="1">
    <citation type="submission" date="2021-12" db="EMBL/GenBank/DDBJ databases">
        <authorList>
            <person name="Martin H S."/>
        </authorList>
    </citation>
    <scope>NUCLEOTIDE SEQUENCE</scope>
</reference>
<dbReference type="InterPro" id="IPR039844">
    <property type="entry name" value="URB1"/>
</dbReference>
<evidence type="ECO:0000313" key="5">
    <source>
        <dbReference type="Proteomes" id="UP000838878"/>
    </source>
</evidence>
<organism evidence="4 5">
    <name type="scientific">Brenthis ino</name>
    <name type="common">lesser marbled fritillary</name>
    <dbReference type="NCBI Taxonomy" id="405034"/>
    <lineage>
        <taxon>Eukaryota</taxon>
        <taxon>Metazoa</taxon>
        <taxon>Ecdysozoa</taxon>
        <taxon>Arthropoda</taxon>
        <taxon>Hexapoda</taxon>
        <taxon>Insecta</taxon>
        <taxon>Pterygota</taxon>
        <taxon>Neoptera</taxon>
        <taxon>Endopterygota</taxon>
        <taxon>Lepidoptera</taxon>
        <taxon>Glossata</taxon>
        <taxon>Ditrysia</taxon>
        <taxon>Papilionoidea</taxon>
        <taxon>Nymphalidae</taxon>
        <taxon>Heliconiinae</taxon>
        <taxon>Argynnini</taxon>
        <taxon>Brenthis</taxon>
    </lineage>
</organism>
<dbReference type="InterPro" id="IPR021714">
    <property type="entry name" value="URB1_N"/>
</dbReference>